<organism evidence="10 11">
    <name type="scientific">Desulfofundulus thermosubterraneus DSM 16057</name>
    <dbReference type="NCBI Taxonomy" id="1121432"/>
    <lineage>
        <taxon>Bacteria</taxon>
        <taxon>Bacillati</taxon>
        <taxon>Bacillota</taxon>
        <taxon>Clostridia</taxon>
        <taxon>Eubacteriales</taxon>
        <taxon>Peptococcaceae</taxon>
        <taxon>Desulfofundulus</taxon>
    </lineage>
</organism>
<evidence type="ECO:0000313" key="11">
    <source>
        <dbReference type="Proteomes" id="UP000184529"/>
    </source>
</evidence>
<dbReference type="Pfam" id="PF00005">
    <property type="entry name" value="ABC_tran"/>
    <property type="match status" value="1"/>
</dbReference>
<evidence type="ECO:0000256" key="5">
    <source>
        <dbReference type="ARBA" id="ARBA00022840"/>
    </source>
</evidence>
<keyword evidence="4" id="KW-0547">Nucleotide-binding</keyword>
<name>A0A1M6LHJ2_9FIRM</name>
<comment type="similarity">
    <text evidence="8">Belongs to the ABC transporter superfamily. Drug exporter-1 (DrugE1) (TC 3.A.1.105) family.</text>
</comment>
<dbReference type="Proteomes" id="UP000184529">
    <property type="component" value="Unassembled WGS sequence"/>
</dbReference>
<evidence type="ECO:0000259" key="9">
    <source>
        <dbReference type="PROSITE" id="PS50893"/>
    </source>
</evidence>
<keyword evidence="7" id="KW-0472">Membrane</keyword>
<sequence length="305" mass="34237">MKGAGADTCVQEQPAVMIKLKDVVKNYGRITAVAGVSFQVLQGEIFGLLGPNGAGKTTTIRMLTTLTRPTAGELYVAGYPVATCPVEVKKRIGVVPQQNNLERELTGRENLLLHALLHRMSRVERERRIEELLDYVGLSSRADERVQHYSGGMARRLLIARALLHCPPILFLDEPTIGLDPQTRRKIWDLIQLMNRDGMTVLLTTHYIEEADSLCHRVGIIDHGRLIALGTPAELKERLGNYCVEFLNEQGTERHFFATRSEAKAYAQSKECDTVVRRTSLEDVFVELTGREARELASVQKVIYR</sequence>
<dbReference type="InterPro" id="IPR003439">
    <property type="entry name" value="ABC_transporter-like_ATP-bd"/>
</dbReference>
<evidence type="ECO:0000256" key="7">
    <source>
        <dbReference type="ARBA" id="ARBA00023136"/>
    </source>
</evidence>
<dbReference type="GO" id="GO:0043215">
    <property type="term" value="P:daunorubicin transport"/>
    <property type="evidence" value="ECO:0007669"/>
    <property type="project" value="InterPro"/>
</dbReference>
<dbReference type="NCBIfam" id="TIGR01188">
    <property type="entry name" value="drrA"/>
    <property type="match status" value="1"/>
</dbReference>
<keyword evidence="5 10" id="KW-0067">ATP-binding</keyword>
<evidence type="ECO:0000256" key="1">
    <source>
        <dbReference type="ARBA" id="ARBA00004413"/>
    </source>
</evidence>
<dbReference type="STRING" id="1121432.SAMN02745219_03149"/>
<dbReference type="PROSITE" id="PS50893">
    <property type="entry name" value="ABC_TRANSPORTER_2"/>
    <property type="match status" value="1"/>
</dbReference>
<dbReference type="RefSeq" id="WP_242656359.1">
    <property type="nucleotide sequence ID" value="NZ_FQZM01000051.1"/>
</dbReference>
<evidence type="ECO:0000256" key="8">
    <source>
        <dbReference type="ARBA" id="ARBA00049985"/>
    </source>
</evidence>
<dbReference type="PANTHER" id="PTHR42711:SF5">
    <property type="entry name" value="ABC TRANSPORTER ATP-BINDING PROTEIN NATA"/>
    <property type="match status" value="1"/>
</dbReference>
<evidence type="ECO:0000256" key="6">
    <source>
        <dbReference type="ARBA" id="ARBA00022967"/>
    </source>
</evidence>
<keyword evidence="3" id="KW-1003">Cell membrane</keyword>
<keyword evidence="2" id="KW-0813">Transport</keyword>
<comment type="subcellular location">
    <subcellularLocation>
        <location evidence="1">Cell membrane</location>
        <topology evidence="1">Peripheral membrane protein</topology>
        <orientation evidence="1">Cytoplasmic side</orientation>
    </subcellularLocation>
</comment>
<dbReference type="SUPFAM" id="SSF52540">
    <property type="entry name" value="P-loop containing nucleoside triphosphate hydrolases"/>
    <property type="match status" value="1"/>
</dbReference>
<proteinExistence type="inferred from homology"/>
<dbReference type="GO" id="GO:0005524">
    <property type="term" value="F:ATP binding"/>
    <property type="evidence" value="ECO:0007669"/>
    <property type="project" value="UniProtKB-KW"/>
</dbReference>
<dbReference type="InterPro" id="IPR003593">
    <property type="entry name" value="AAA+_ATPase"/>
</dbReference>
<dbReference type="FunFam" id="3.40.50.300:FF:000589">
    <property type="entry name" value="ABC transporter, ATP-binding subunit"/>
    <property type="match status" value="1"/>
</dbReference>
<keyword evidence="6" id="KW-1278">Translocase</keyword>
<dbReference type="InterPro" id="IPR005894">
    <property type="entry name" value="DrrA"/>
</dbReference>
<dbReference type="GO" id="GO:0005886">
    <property type="term" value="C:plasma membrane"/>
    <property type="evidence" value="ECO:0007669"/>
    <property type="project" value="UniProtKB-SubCell"/>
</dbReference>
<dbReference type="InterPro" id="IPR050763">
    <property type="entry name" value="ABC_transporter_ATP-binding"/>
</dbReference>
<dbReference type="AlphaFoldDB" id="A0A1M6LHJ2"/>
<dbReference type="GO" id="GO:0016887">
    <property type="term" value="F:ATP hydrolysis activity"/>
    <property type="evidence" value="ECO:0007669"/>
    <property type="project" value="InterPro"/>
</dbReference>
<evidence type="ECO:0000313" key="10">
    <source>
        <dbReference type="EMBL" id="SHJ70669.1"/>
    </source>
</evidence>
<evidence type="ECO:0000256" key="2">
    <source>
        <dbReference type="ARBA" id="ARBA00022448"/>
    </source>
</evidence>
<dbReference type="InterPro" id="IPR027417">
    <property type="entry name" value="P-loop_NTPase"/>
</dbReference>
<protein>
    <submittedName>
        <fullName evidence="10">ABC-2 type transport system ATP-binding protein</fullName>
    </submittedName>
</protein>
<dbReference type="EMBL" id="FQZM01000051">
    <property type="protein sequence ID" value="SHJ70669.1"/>
    <property type="molecule type" value="Genomic_DNA"/>
</dbReference>
<evidence type="ECO:0000256" key="4">
    <source>
        <dbReference type="ARBA" id="ARBA00022741"/>
    </source>
</evidence>
<dbReference type="InterPro" id="IPR017871">
    <property type="entry name" value="ABC_transporter-like_CS"/>
</dbReference>
<dbReference type="PANTHER" id="PTHR42711">
    <property type="entry name" value="ABC TRANSPORTER ATP-BINDING PROTEIN"/>
    <property type="match status" value="1"/>
</dbReference>
<dbReference type="SMART" id="SM00382">
    <property type="entry name" value="AAA"/>
    <property type="match status" value="1"/>
</dbReference>
<reference evidence="11" key="1">
    <citation type="submission" date="2016-11" db="EMBL/GenBank/DDBJ databases">
        <authorList>
            <person name="Varghese N."/>
            <person name="Submissions S."/>
        </authorList>
    </citation>
    <scope>NUCLEOTIDE SEQUENCE [LARGE SCALE GENOMIC DNA]</scope>
    <source>
        <strain evidence="11">DSM 16057</strain>
    </source>
</reference>
<keyword evidence="11" id="KW-1185">Reference proteome</keyword>
<dbReference type="GO" id="GO:1900753">
    <property type="term" value="P:doxorubicin transport"/>
    <property type="evidence" value="ECO:0007669"/>
    <property type="project" value="InterPro"/>
</dbReference>
<evidence type="ECO:0000256" key="3">
    <source>
        <dbReference type="ARBA" id="ARBA00022475"/>
    </source>
</evidence>
<feature type="domain" description="ABC transporter" evidence="9">
    <location>
        <begin position="18"/>
        <end position="248"/>
    </location>
</feature>
<dbReference type="Gene3D" id="3.40.50.300">
    <property type="entry name" value="P-loop containing nucleotide triphosphate hydrolases"/>
    <property type="match status" value="1"/>
</dbReference>
<accession>A0A1M6LHJ2</accession>
<dbReference type="PROSITE" id="PS00211">
    <property type="entry name" value="ABC_TRANSPORTER_1"/>
    <property type="match status" value="1"/>
</dbReference>
<gene>
    <name evidence="10" type="ORF">SAMN02745219_03149</name>
</gene>